<dbReference type="PRINTS" id="PR00934">
    <property type="entry name" value="XHISDIPTASE"/>
</dbReference>
<accession>A0A6L5XAI2</accession>
<evidence type="ECO:0000256" key="5">
    <source>
        <dbReference type="ARBA" id="ARBA00022801"/>
    </source>
</evidence>
<evidence type="ECO:0000256" key="3">
    <source>
        <dbReference type="ARBA" id="ARBA00022670"/>
    </source>
</evidence>
<evidence type="ECO:0000256" key="10">
    <source>
        <dbReference type="ARBA" id="ARBA00038976"/>
    </source>
</evidence>
<protein>
    <recommendedName>
        <fullName evidence="13">Cytosol non-specific dipeptidase</fullName>
        <ecNumber evidence="10">3.4.13.18</ecNumber>
    </recommendedName>
    <alternativeName>
        <fullName evidence="16">Aminoacyl-histidine dipeptidase</fullName>
    </alternativeName>
    <alternativeName>
        <fullName evidence="15">Beta-alanyl-histidine dipeptidase</fullName>
    </alternativeName>
    <alternativeName>
        <fullName evidence="14">Carnosinase</fullName>
    </alternativeName>
    <alternativeName>
        <fullName evidence="11">Peptidase D</fullName>
    </alternativeName>
    <alternativeName>
        <fullName evidence="17">Xaa-His dipeptidase</fullName>
    </alternativeName>
</protein>
<comment type="cofactor">
    <cofactor evidence="2">
        <name>Zn(2+)</name>
        <dbReference type="ChEBI" id="CHEBI:29105"/>
    </cofactor>
</comment>
<keyword evidence="20" id="KW-1185">Reference proteome</keyword>
<keyword evidence="3" id="KW-0645">Protease</keyword>
<comment type="caution">
    <text evidence="19">The sequence shown here is derived from an EMBL/GenBank/DDBJ whole genome shotgun (WGS) entry which is preliminary data.</text>
</comment>
<dbReference type="GO" id="GO:0006508">
    <property type="term" value="P:proteolysis"/>
    <property type="evidence" value="ECO:0007669"/>
    <property type="project" value="UniProtKB-KW"/>
</dbReference>
<reference evidence="19 20" key="1">
    <citation type="submission" date="2019-08" db="EMBL/GenBank/DDBJ databases">
        <title>In-depth cultivation of the pig gut microbiome towards novel bacterial diversity and tailored functional studies.</title>
        <authorList>
            <person name="Wylensek D."/>
            <person name="Hitch T.C.A."/>
            <person name="Clavel T."/>
        </authorList>
    </citation>
    <scope>NUCLEOTIDE SEQUENCE [LARGE SCALE GENOMIC DNA]</scope>
    <source>
        <strain evidence="19 20">Oil-RF-744-WCA-WT-10</strain>
    </source>
</reference>
<evidence type="ECO:0000256" key="11">
    <source>
        <dbReference type="ARBA" id="ARBA00044252"/>
    </source>
</evidence>
<evidence type="ECO:0000256" key="16">
    <source>
        <dbReference type="ARBA" id="ARBA00077688"/>
    </source>
</evidence>
<dbReference type="GO" id="GO:0046872">
    <property type="term" value="F:metal ion binding"/>
    <property type="evidence" value="ECO:0007669"/>
    <property type="project" value="UniProtKB-KW"/>
</dbReference>
<evidence type="ECO:0000256" key="17">
    <source>
        <dbReference type="ARBA" id="ARBA00078074"/>
    </source>
</evidence>
<dbReference type="Pfam" id="PF01546">
    <property type="entry name" value="Peptidase_M20"/>
    <property type="match status" value="1"/>
</dbReference>
<evidence type="ECO:0000256" key="7">
    <source>
        <dbReference type="ARBA" id="ARBA00023049"/>
    </source>
</evidence>
<evidence type="ECO:0000256" key="2">
    <source>
        <dbReference type="ARBA" id="ARBA00001947"/>
    </source>
</evidence>
<dbReference type="InterPro" id="IPR011650">
    <property type="entry name" value="Peptidase_M20_dimer"/>
</dbReference>
<evidence type="ECO:0000256" key="4">
    <source>
        <dbReference type="ARBA" id="ARBA00022723"/>
    </source>
</evidence>
<name>A0A6L5XAI2_9BACT</name>
<evidence type="ECO:0000256" key="9">
    <source>
        <dbReference type="ARBA" id="ARBA00036421"/>
    </source>
</evidence>
<evidence type="ECO:0000313" key="19">
    <source>
        <dbReference type="EMBL" id="MSS17241.1"/>
    </source>
</evidence>
<evidence type="ECO:0000256" key="1">
    <source>
        <dbReference type="ARBA" id="ARBA00001941"/>
    </source>
</evidence>
<evidence type="ECO:0000256" key="15">
    <source>
        <dbReference type="ARBA" id="ARBA00076004"/>
    </source>
</evidence>
<feature type="domain" description="Peptidase M20 dimerisation" evidence="18">
    <location>
        <begin position="208"/>
        <end position="293"/>
    </location>
</feature>
<keyword evidence="7" id="KW-0482">Metalloprotease</keyword>
<dbReference type="Proteomes" id="UP000483362">
    <property type="component" value="Unassembled WGS sequence"/>
</dbReference>
<dbReference type="PIRSF" id="PIRSF016599">
    <property type="entry name" value="Xaa-His_dipept"/>
    <property type="match status" value="1"/>
</dbReference>
<dbReference type="GO" id="GO:0070573">
    <property type="term" value="F:metallodipeptidase activity"/>
    <property type="evidence" value="ECO:0007669"/>
    <property type="project" value="TreeGrafter"/>
</dbReference>
<evidence type="ECO:0000256" key="6">
    <source>
        <dbReference type="ARBA" id="ARBA00022833"/>
    </source>
</evidence>
<dbReference type="EC" id="3.4.13.18" evidence="10"/>
<dbReference type="EMBL" id="VULT01000007">
    <property type="protein sequence ID" value="MSS17241.1"/>
    <property type="molecule type" value="Genomic_DNA"/>
</dbReference>
<keyword evidence="8" id="KW-0170">Cobalt</keyword>
<dbReference type="Pfam" id="PF07687">
    <property type="entry name" value="M20_dimer"/>
    <property type="match status" value="1"/>
</dbReference>
<evidence type="ECO:0000313" key="20">
    <source>
        <dbReference type="Proteomes" id="UP000483362"/>
    </source>
</evidence>
<dbReference type="PANTHER" id="PTHR43501">
    <property type="entry name" value="CYTOSOL NON-SPECIFIC DIPEPTIDASE"/>
    <property type="match status" value="1"/>
</dbReference>
<dbReference type="Gene3D" id="3.40.630.10">
    <property type="entry name" value="Zn peptidases"/>
    <property type="match status" value="2"/>
</dbReference>
<comment type="similarity">
    <text evidence="12">Belongs to the peptidase M20C family.</text>
</comment>
<comment type="catalytic activity">
    <reaction evidence="9">
        <text>Hydrolysis of dipeptides, preferentially hydrophobic dipeptides including prolyl amino acids.</text>
        <dbReference type="EC" id="3.4.13.18"/>
    </reaction>
</comment>
<keyword evidence="5" id="KW-0378">Hydrolase</keyword>
<dbReference type="RefSeq" id="WP_154327205.1">
    <property type="nucleotide sequence ID" value="NZ_CP045696.1"/>
</dbReference>
<dbReference type="FunFam" id="3.40.630.10:FF:000015">
    <property type="entry name" value="Aminoacyl-histidine dipeptidase PepD"/>
    <property type="match status" value="1"/>
</dbReference>
<dbReference type="SUPFAM" id="SSF53187">
    <property type="entry name" value="Zn-dependent exopeptidases"/>
    <property type="match status" value="1"/>
</dbReference>
<comment type="cofactor">
    <cofactor evidence="1">
        <name>Co(2+)</name>
        <dbReference type="ChEBI" id="CHEBI:48828"/>
    </cofactor>
</comment>
<dbReference type="InterPro" id="IPR001160">
    <property type="entry name" value="Peptidase_M20C"/>
</dbReference>
<sequence length="488" mass="53791">MTVKDLKPTNVWSIFDEITKVPRPSGKLDKIRQWLVDFAKEHNFEHKIDAVGNVAMFRPAAPGYENAKKVVLQGHMDMVAEKVPTSHHNFETDPIETVVDGEWVRANGTTLGADDGMGLALALAALLDDDIKCGPLEVLATVDEETGLTGAINIKSDMLQGDYLLNLDSEDDGIITIGCAGGLESLVYFDYTPEAAPADLVYFKLNITKMHGGHSGSDIDKGYACATKQIARLLYRLEQKFDFRLARVDAGNLHNAIAREAVAIVGVKPDDKEKLSVELNAYIADVKNEYKATEPHMEVLCESVEKPATVIDADTARRIISAAYVAQHGIYSMDHDIKELVETSTNFASIKTLEAEKTIYIEHFSRSSVESRKYELAGQIEALYKLAGARKVDYTGGYQGWQPNVNSKLLADAVAQWEKLYGVKPIVNAIHAGLECGLFLQQAPHMEMISYGPTLENVHSPQERCHIPAVQKAWDFTVALLQAIACEK</sequence>
<keyword evidence="6" id="KW-0862">Zinc</keyword>
<dbReference type="GO" id="GO:0005829">
    <property type="term" value="C:cytosol"/>
    <property type="evidence" value="ECO:0007669"/>
    <property type="project" value="TreeGrafter"/>
</dbReference>
<gene>
    <name evidence="19" type="ORF">FYJ29_05620</name>
</gene>
<evidence type="ECO:0000256" key="14">
    <source>
        <dbReference type="ARBA" id="ARBA00075285"/>
    </source>
</evidence>
<proteinExistence type="inferred from homology"/>
<keyword evidence="4" id="KW-0479">Metal-binding</keyword>
<organism evidence="19 20">
    <name type="scientific">Sodaliphilus pleomorphus</name>
    <dbReference type="NCBI Taxonomy" id="2606626"/>
    <lineage>
        <taxon>Bacteria</taxon>
        <taxon>Pseudomonadati</taxon>
        <taxon>Bacteroidota</taxon>
        <taxon>Bacteroidia</taxon>
        <taxon>Bacteroidales</taxon>
        <taxon>Muribaculaceae</taxon>
        <taxon>Sodaliphilus</taxon>
    </lineage>
</organism>
<evidence type="ECO:0000259" key="18">
    <source>
        <dbReference type="Pfam" id="PF07687"/>
    </source>
</evidence>
<evidence type="ECO:0000256" key="13">
    <source>
        <dbReference type="ARBA" id="ARBA00071271"/>
    </source>
</evidence>
<dbReference type="AlphaFoldDB" id="A0A6L5XAI2"/>
<evidence type="ECO:0000256" key="8">
    <source>
        <dbReference type="ARBA" id="ARBA00023285"/>
    </source>
</evidence>
<dbReference type="CDD" id="cd03890">
    <property type="entry name" value="M20_pepD"/>
    <property type="match status" value="1"/>
</dbReference>
<dbReference type="PANTHER" id="PTHR43501:SF1">
    <property type="entry name" value="CYTOSOL NON-SPECIFIC DIPEPTIDASE"/>
    <property type="match status" value="1"/>
</dbReference>
<dbReference type="NCBIfam" id="TIGR01893">
    <property type="entry name" value="aa-his-dipept"/>
    <property type="match status" value="1"/>
</dbReference>
<dbReference type="InterPro" id="IPR002933">
    <property type="entry name" value="Peptidase_M20"/>
</dbReference>
<dbReference type="FunFam" id="3.40.630.10:FF:000018">
    <property type="entry name" value="Aminoacyl-histidine dipeptidase PepD"/>
    <property type="match status" value="1"/>
</dbReference>
<evidence type="ECO:0000256" key="12">
    <source>
        <dbReference type="ARBA" id="ARBA00061423"/>
    </source>
</evidence>